<dbReference type="Proteomes" id="UP001381693">
    <property type="component" value="Unassembled WGS sequence"/>
</dbReference>
<evidence type="ECO:0000313" key="2">
    <source>
        <dbReference type="Proteomes" id="UP001381693"/>
    </source>
</evidence>
<comment type="caution">
    <text evidence="1">The sequence shown here is derived from an EMBL/GenBank/DDBJ whole genome shotgun (WGS) entry which is preliminary data.</text>
</comment>
<dbReference type="EMBL" id="JAXCGZ010019444">
    <property type="protein sequence ID" value="KAK7066095.1"/>
    <property type="molecule type" value="Genomic_DNA"/>
</dbReference>
<proteinExistence type="predicted"/>
<keyword evidence="2" id="KW-1185">Reference proteome</keyword>
<reference evidence="1 2" key="1">
    <citation type="submission" date="2023-11" db="EMBL/GenBank/DDBJ databases">
        <title>Halocaridina rubra genome assembly.</title>
        <authorList>
            <person name="Smith C."/>
        </authorList>
    </citation>
    <scope>NUCLEOTIDE SEQUENCE [LARGE SCALE GENOMIC DNA]</scope>
    <source>
        <strain evidence="1">EP-1</strain>
        <tissue evidence="1">Whole</tissue>
    </source>
</reference>
<protein>
    <submittedName>
        <fullName evidence="1">Uncharacterized protein</fullName>
    </submittedName>
</protein>
<sequence length="90" mass="10590">MHTHSVKTKKETNDRLMEDIAKIMGIIRQLRIKNENIRIKEEEMFKRIAEVKDEILEGQGCKNDLKRQYNYKEVAISACESDSKPLNLKL</sequence>
<organism evidence="1 2">
    <name type="scientific">Halocaridina rubra</name>
    <name type="common">Hawaiian red shrimp</name>
    <dbReference type="NCBI Taxonomy" id="373956"/>
    <lineage>
        <taxon>Eukaryota</taxon>
        <taxon>Metazoa</taxon>
        <taxon>Ecdysozoa</taxon>
        <taxon>Arthropoda</taxon>
        <taxon>Crustacea</taxon>
        <taxon>Multicrustacea</taxon>
        <taxon>Malacostraca</taxon>
        <taxon>Eumalacostraca</taxon>
        <taxon>Eucarida</taxon>
        <taxon>Decapoda</taxon>
        <taxon>Pleocyemata</taxon>
        <taxon>Caridea</taxon>
        <taxon>Atyoidea</taxon>
        <taxon>Atyidae</taxon>
        <taxon>Halocaridina</taxon>
    </lineage>
</organism>
<gene>
    <name evidence="1" type="ORF">SK128_017720</name>
</gene>
<evidence type="ECO:0000313" key="1">
    <source>
        <dbReference type="EMBL" id="KAK7066095.1"/>
    </source>
</evidence>
<name>A0AAN8WTP4_HALRR</name>
<dbReference type="AlphaFoldDB" id="A0AAN8WTP4"/>
<accession>A0AAN8WTP4</accession>